<evidence type="ECO:0000256" key="7">
    <source>
        <dbReference type="ARBA" id="ARBA00023239"/>
    </source>
</evidence>
<dbReference type="Pfam" id="PF14683">
    <property type="entry name" value="CBM-like"/>
    <property type="match status" value="1"/>
</dbReference>
<reference evidence="11 12" key="1">
    <citation type="journal article" date="2023" name="Hortic Res">
        <title>Pangenome of water caltrop reveals structural variations and asymmetric subgenome divergence after allopolyploidization.</title>
        <authorList>
            <person name="Zhang X."/>
            <person name="Chen Y."/>
            <person name="Wang L."/>
            <person name="Yuan Y."/>
            <person name="Fang M."/>
            <person name="Shi L."/>
            <person name="Lu R."/>
            <person name="Comes H.P."/>
            <person name="Ma Y."/>
            <person name="Chen Y."/>
            <person name="Huang G."/>
            <person name="Zhou Y."/>
            <person name="Zheng Z."/>
            <person name="Qiu Y."/>
        </authorList>
    </citation>
    <scope>NUCLEOTIDE SEQUENCE [LARGE SCALE GENOMIC DNA]</scope>
    <source>
        <strain evidence="11">F231</strain>
    </source>
</reference>
<feature type="signal peptide" evidence="8">
    <location>
        <begin position="1"/>
        <end position="29"/>
    </location>
</feature>
<dbReference type="InterPro" id="IPR029411">
    <property type="entry name" value="RG-lyase_III"/>
</dbReference>
<dbReference type="InterPro" id="IPR013784">
    <property type="entry name" value="Carb-bd-like_fold"/>
</dbReference>
<dbReference type="InterPro" id="IPR010325">
    <property type="entry name" value="Rhamnogal_lyase"/>
</dbReference>
<dbReference type="InterPro" id="IPR011013">
    <property type="entry name" value="Gal_mutarotase_sf_dom"/>
</dbReference>
<dbReference type="GO" id="GO:0005975">
    <property type="term" value="P:carbohydrate metabolic process"/>
    <property type="evidence" value="ECO:0007669"/>
    <property type="project" value="InterPro"/>
</dbReference>
<dbReference type="Gene3D" id="2.60.40.1120">
    <property type="entry name" value="Carboxypeptidase-like, regulatory domain"/>
    <property type="match status" value="1"/>
</dbReference>
<organism evidence="11 12">
    <name type="scientific">Trapa natans</name>
    <name type="common">Water chestnut</name>
    <dbReference type="NCBI Taxonomy" id="22666"/>
    <lineage>
        <taxon>Eukaryota</taxon>
        <taxon>Viridiplantae</taxon>
        <taxon>Streptophyta</taxon>
        <taxon>Embryophyta</taxon>
        <taxon>Tracheophyta</taxon>
        <taxon>Spermatophyta</taxon>
        <taxon>Magnoliopsida</taxon>
        <taxon>eudicotyledons</taxon>
        <taxon>Gunneridae</taxon>
        <taxon>Pentapetalae</taxon>
        <taxon>rosids</taxon>
        <taxon>malvids</taxon>
        <taxon>Myrtales</taxon>
        <taxon>Lythraceae</taxon>
        <taxon>Trapa</taxon>
    </lineage>
</organism>
<dbReference type="InterPro" id="IPR029413">
    <property type="entry name" value="RG-lyase_II"/>
</dbReference>
<comment type="subcellular location">
    <subcellularLocation>
        <location evidence="2">Secreted</location>
    </subcellularLocation>
</comment>
<evidence type="ECO:0000256" key="6">
    <source>
        <dbReference type="ARBA" id="ARBA00022729"/>
    </source>
</evidence>
<evidence type="ECO:0000259" key="9">
    <source>
        <dbReference type="Pfam" id="PF14683"/>
    </source>
</evidence>
<evidence type="ECO:0000256" key="4">
    <source>
        <dbReference type="ARBA" id="ARBA00012437"/>
    </source>
</evidence>
<gene>
    <name evidence="11" type="ORF">SAY86_013405</name>
</gene>
<accession>A0AAN7MFW2</accession>
<dbReference type="GO" id="GO:0102210">
    <property type="term" value="F:rhamnogalacturonan endolyase activity"/>
    <property type="evidence" value="ECO:0007669"/>
    <property type="project" value="UniProtKB-EC"/>
</dbReference>
<dbReference type="PANTHER" id="PTHR32018">
    <property type="entry name" value="RHAMNOGALACTURONATE LYASE FAMILY PROTEIN"/>
    <property type="match status" value="1"/>
</dbReference>
<evidence type="ECO:0000256" key="2">
    <source>
        <dbReference type="ARBA" id="ARBA00004613"/>
    </source>
</evidence>
<evidence type="ECO:0000313" key="12">
    <source>
        <dbReference type="Proteomes" id="UP001346149"/>
    </source>
</evidence>
<keyword evidence="12" id="KW-1185">Reference proteome</keyword>
<comment type="catalytic activity">
    <reaction evidence="1">
        <text>Endotype eliminative cleavage of L-alpha-rhamnopyranosyl-(1-&gt;4)-alpha-D-galactopyranosyluronic acid bonds of rhamnogalacturonan I domains in ramified hairy regions of pectin leaving L-rhamnopyranose at the reducing end and 4-deoxy-4,5-unsaturated D-galactopyranosyluronic acid at the non-reducing end.</text>
        <dbReference type="EC" id="4.2.2.23"/>
    </reaction>
</comment>
<dbReference type="EMBL" id="JAXQNO010000007">
    <property type="protein sequence ID" value="KAK4795411.1"/>
    <property type="molecule type" value="Genomic_DNA"/>
</dbReference>
<feature type="chain" id="PRO_5042878572" description="rhamnogalacturonan endolyase" evidence="8">
    <location>
        <begin position="30"/>
        <end position="685"/>
    </location>
</feature>
<keyword evidence="5" id="KW-0964">Secreted</keyword>
<proteinExistence type="inferred from homology"/>
<dbReference type="InterPro" id="IPR051850">
    <property type="entry name" value="Polysacch_Lyase_4"/>
</dbReference>
<dbReference type="FunFam" id="2.60.40.1120:FF:000033">
    <property type="entry name" value="Rhamnogalacturonate lyase B"/>
    <property type="match status" value="1"/>
</dbReference>
<dbReference type="CDD" id="cd10320">
    <property type="entry name" value="RGL4_N"/>
    <property type="match status" value="1"/>
</dbReference>
<comment type="caution">
    <text evidence="11">The sequence shown here is derived from an EMBL/GenBank/DDBJ whole genome shotgun (WGS) entry which is preliminary data.</text>
</comment>
<dbReference type="CDD" id="cd10317">
    <property type="entry name" value="RGL4_C"/>
    <property type="match status" value="1"/>
</dbReference>
<dbReference type="Pfam" id="PF14686">
    <property type="entry name" value="fn3_3"/>
    <property type="match status" value="1"/>
</dbReference>
<name>A0AAN7MFW2_TRANT</name>
<dbReference type="SUPFAM" id="SSF49785">
    <property type="entry name" value="Galactose-binding domain-like"/>
    <property type="match status" value="1"/>
</dbReference>
<dbReference type="AlphaFoldDB" id="A0AAN7MFW2"/>
<dbReference type="SUPFAM" id="SSF74650">
    <property type="entry name" value="Galactose mutarotase-like"/>
    <property type="match status" value="1"/>
</dbReference>
<keyword evidence="6 8" id="KW-0732">Signal</keyword>
<evidence type="ECO:0000256" key="8">
    <source>
        <dbReference type="SAM" id="SignalP"/>
    </source>
</evidence>
<dbReference type="Proteomes" id="UP001346149">
    <property type="component" value="Unassembled WGS sequence"/>
</dbReference>
<dbReference type="Pfam" id="PF06045">
    <property type="entry name" value="Rhamnogal_lyase"/>
    <property type="match status" value="1"/>
</dbReference>
<evidence type="ECO:0000259" key="10">
    <source>
        <dbReference type="Pfam" id="PF14686"/>
    </source>
</evidence>
<sequence>MGWCTRQWGSVGKLLLYLHFLMMMMVSTSYEKSSPPSKVFGKSNSTALFGVQLQVQSSEQVAVIDNGLFRLYLSIPGGDVTGIGYNGIDNLLETLHDDIDRGYWDVVWNWPDKPITFDRVHGATFEVVTETEDLLELSFVRTWNVSVNETYAPMNIDKRYIIRSGISGFYAYGILDRPEGLPDIDMDQVRIVFKLRKDLFHYMAISDERQRIMPMPEDRETGLPLAYPEAVLLTNPTNPDLRGEIDDKYQYSCENKDNIVHGWISGEPPTGFWIITPSNEFRTSGPIKQDLTSHVGPISLSMFVSTHYAGKEVGMKFRDGEPWEKVFGPVLVYLNSDTSEEGVDSLWEDAKKQMAYEVESWPYDFVSFKAFPSSDERGSVAGQLLVADRYLSEEYMWGESAYVGLAPPGEAGSWQRENKGYQFWTRADKIGSFLIEKVRVGDYNLYAWVPGIIGDFKYDVNITIAPGSAIDLGLLVYEPPRQGPTLWEIGIPDRTASEFSVPQPYPTLMNFLYTINNQDKFRQYGLWERYVDLYPESDLVYTIGVSDYRTDWFFAHVTRNAYNLTYTATTWQIIFKLEKVIQSGNYCLQLALASANEAQLQVRFNDPGIDPAHFSTGPIPIGNDNAIARHGIHGLYWLFSIEVPSSHLCSGNNMIFLTQAQAKGPFQGVMYDYIRLEEPPGNLNY</sequence>
<evidence type="ECO:0000256" key="3">
    <source>
        <dbReference type="ARBA" id="ARBA00010418"/>
    </source>
</evidence>
<evidence type="ECO:0000256" key="5">
    <source>
        <dbReference type="ARBA" id="ARBA00022525"/>
    </source>
</evidence>
<dbReference type="SUPFAM" id="SSF49452">
    <property type="entry name" value="Starch-binding domain-like"/>
    <property type="match status" value="1"/>
</dbReference>
<dbReference type="InterPro" id="IPR014718">
    <property type="entry name" value="GH-type_carb-bd"/>
</dbReference>
<feature type="domain" description="Rhamnogalacturonan lyase" evidence="10">
    <location>
        <begin position="399"/>
        <end position="471"/>
    </location>
</feature>
<dbReference type="GO" id="GO:0030246">
    <property type="term" value="F:carbohydrate binding"/>
    <property type="evidence" value="ECO:0007669"/>
    <property type="project" value="InterPro"/>
</dbReference>
<feature type="domain" description="Rhamnogalacturonan lyase" evidence="9">
    <location>
        <begin position="485"/>
        <end position="676"/>
    </location>
</feature>
<evidence type="ECO:0000313" key="11">
    <source>
        <dbReference type="EMBL" id="KAK4795411.1"/>
    </source>
</evidence>
<keyword evidence="7" id="KW-0456">Lyase</keyword>
<comment type="similarity">
    <text evidence="3">Belongs to the polysaccharide lyase 4 family.</text>
</comment>
<dbReference type="Gene3D" id="2.70.98.10">
    <property type="match status" value="1"/>
</dbReference>
<protein>
    <recommendedName>
        <fullName evidence="4">rhamnogalacturonan endolyase</fullName>
        <ecNumber evidence="4">4.2.2.23</ecNumber>
    </recommendedName>
</protein>
<dbReference type="GO" id="GO:0005576">
    <property type="term" value="C:extracellular region"/>
    <property type="evidence" value="ECO:0007669"/>
    <property type="project" value="UniProtKB-SubCell"/>
</dbReference>
<dbReference type="EC" id="4.2.2.23" evidence="4"/>
<dbReference type="Gene3D" id="2.60.120.260">
    <property type="entry name" value="Galactose-binding domain-like"/>
    <property type="match status" value="1"/>
</dbReference>
<evidence type="ECO:0000256" key="1">
    <source>
        <dbReference type="ARBA" id="ARBA00001324"/>
    </source>
</evidence>
<dbReference type="CDD" id="cd10316">
    <property type="entry name" value="RGL4_M"/>
    <property type="match status" value="1"/>
</dbReference>
<dbReference type="InterPro" id="IPR008979">
    <property type="entry name" value="Galactose-bd-like_sf"/>
</dbReference>
<dbReference type="PANTHER" id="PTHR32018:SF6">
    <property type="entry name" value="RHAMNOGALACTURONAN ENDOLYASE"/>
    <property type="match status" value="1"/>
</dbReference>